<evidence type="ECO:0000256" key="9">
    <source>
        <dbReference type="RuleBase" id="RU369079"/>
    </source>
</evidence>
<evidence type="ECO:0000256" key="2">
    <source>
        <dbReference type="ARBA" id="ARBA00022448"/>
    </source>
</evidence>
<comment type="subunit">
    <text evidence="9">The complex comprises the extracytoplasmic solute receptor protein and the two transmembrane proteins.</text>
</comment>
<keyword evidence="4 9" id="KW-0997">Cell inner membrane</keyword>
<comment type="function">
    <text evidence="9">Part of the tripartite ATP-independent periplasmic (TRAP) transport system.</text>
</comment>
<evidence type="ECO:0000256" key="4">
    <source>
        <dbReference type="ARBA" id="ARBA00022519"/>
    </source>
</evidence>
<dbReference type="Pfam" id="PF04290">
    <property type="entry name" value="DctQ"/>
    <property type="match status" value="1"/>
</dbReference>
<feature type="transmembrane region" description="Helical" evidence="9">
    <location>
        <begin position="12"/>
        <end position="35"/>
    </location>
</feature>
<evidence type="ECO:0000256" key="1">
    <source>
        <dbReference type="ARBA" id="ARBA00004429"/>
    </source>
</evidence>
<evidence type="ECO:0000256" key="7">
    <source>
        <dbReference type="ARBA" id="ARBA00023136"/>
    </source>
</evidence>
<proteinExistence type="inferred from homology"/>
<gene>
    <name evidence="11" type="ORF">AACH11_16855</name>
</gene>
<comment type="subcellular location">
    <subcellularLocation>
        <location evidence="1 9">Cell inner membrane</location>
        <topology evidence="1 9">Multi-pass membrane protein</topology>
    </subcellularLocation>
</comment>
<dbReference type="InterPro" id="IPR055348">
    <property type="entry name" value="DctQ"/>
</dbReference>
<evidence type="ECO:0000256" key="8">
    <source>
        <dbReference type="ARBA" id="ARBA00038436"/>
    </source>
</evidence>
<comment type="caution">
    <text evidence="9">Lacks conserved residue(s) required for the propagation of feature annotation.</text>
</comment>
<dbReference type="PANTHER" id="PTHR35011">
    <property type="entry name" value="2,3-DIKETO-L-GULONATE TRAP TRANSPORTER SMALL PERMEASE PROTEIN YIAM"/>
    <property type="match status" value="1"/>
</dbReference>
<name>A0ABU9BCW9_9BURK</name>
<keyword evidence="2 9" id="KW-0813">Transport</keyword>
<evidence type="ECO:0000259" key="10">
    <source>
        <dbReference type="Pfam" id="PF04290"/>
    </source>
</evidence>
<comment type="similarity">
    <text evidence="8 9">Belongs to the TRAP transporter small permease family.</text>
</comment>
<keyword evidence="3" id="KW-1003">Cell membrane</keyword>
<dbReference type="EMBL" id="JBBUTF010000015">
    <property type="protein sequence ID" value="MEK8027636.1"/>
    <property type="molecule type" value="Genomic_DNA"/>
</dbReference>
<evidence type="ECO:0000256" key="3">
    <source>
        <dbReference type="ARBA" id="ARBA00022475"/>
    </source>
</evidence>
<comment type="caution">
    <text evidence="11">The sequence shown here is derived from an EMBL/GenBank/DDBJ whole genome shotgun (WGS) entry which is preliminary data.</text>
</comment>
<dbReference type="PANTHER" id="PTHR35011:SF2">
    <property type="entry name" value="2,3-DIKETO-L-GULONATE TRAP TRANSPORTER SMALL PERMEASE PROTEIN YIAM"/>
    <property type="match status" value="1"/>
</dbReference>
<feature type="transmembrane region" description="Helical" evidence="9">
    <location>
        <begin position="86"/>
        <end position="107"/>
    </location>
</feature>
<feature type="domain" description="Tripartite ATP-independent periplasmic transporters DctQ component" evidence="10">
    <location>
        <begin position="23"/>
        <end position="151"/>
    </location>
</feature>
<keyword evidence="5 9" id="KW-0812">Transmembrane</keyword>
<keyword evidence="6 9" id="KW-1133">Transmembrane helix</keyword>
<protein>
    <recommendedName>
        <fullName evidence="9">TRAP transporter small permease protein</fullName>
    </recommendedName>
</protein>
<sequence length="185" mass="19979">MGSWRHTGTRALDLAGATLLALMVVLVFGNVVMRYAFDGGITVSEELARWAFVWMTLLGAVTAIDRHAHLGSDLLVSRLGRGGRRACLLASQMLMIVITALLLVGSWQQSVINWQVRAPVSGLSMAGFYGAGVVFGVLALGLLLRQVARTVAGDLADSELVMVQESEDLAQVTDLQLDRSVAWRR</sequence>
<evidence type="ECO:0000256" key="6">
    <source>
        <dbReference type="ARBA" id="ARBA00022989"/>
    </source>
</evidence>
<evidence type="ECO:0000256" key="5">
    <source>
        <dbReference type="ARBA" id="ARBA00022692"/>
    </source>
</evidence>
<evidence type="ECO:0000313" key="12">
    <source>
        <dbReference type="Proteomes" id="UP001368500"/>
    </source>
</evidence>
<reference evidence="11 12" key="1">
    <citation type="submission" date="2024-04" db="EMBL/GenBank/DDBJ databases">
        <title>Novel species of the genus Ideonella isolated from streams.</title>
        <authorList>
            <person name="Lu H."/>
        </authorList>
    </citation>
    <scope>NUCLEOTIDE SEQUENCE [LARGE SCALE GENOMIC DNA]</scope>
    <source>
        <strain evidence="11 12">BYS139W</strain>
    </source>
</reference>
<evidence type="ECO:0000313" key="11">
    <source>
        <dbReference type="EMBL" id="MEK8027636.1"/>
    </source>
</evidence>
<keyword evidence="7 9" id="KW-0472">Membrane</keyword>
<feature type="transmembrane region" description="Helical" evidence="9">
    <location>
        <begin position="127"/>
        <end position="144"/>
    </location>
</feature>
<organism evidence="11 12">
    <name type="scientific">Pseudaquabacterium rugosum</name>
    <dbReference type="NCBI Taxonomy" id="2984194"/>
    <lineage>
        <taxon>Bacteria</taxon>
        <taxon>Pseudomonadati</taxon>
        <taxon>Pseudomonadota</taxon>
        <taxon>Betaproteobacteria</taxon>
        <taxon>Burkholderiales</taxon>
        <taxon>Sphaerotilaceae</taxon>
        <taxon>Pseudaquabacterium</taxon>
    </lineage>
</organism>
<dbReference type="InterPro" id="IPR007387">
    <property type="entry name" value="TRAP_DctQ"/>
</dbReference>
<dbReference type="RefSeq" id="WP_341375417.1">
    <property type="nucleotide sequence ID" value="NZ_JBBUTF010000015.1"/>
</dbReference>
<accession>A0ABU9BCW9</accession>
<dbReference type="Proteomes" id="UP001368500">
    <property type="component" value="Unassembled WGS sequence"/>
</dbReference>
<keyword evidence="12" id="KW-1185">Reference proteome</keyword>